<dbReference type="GO" id="GO:0005737">
    <property type="term" value="C:cytoplasm"/>
    <property type="evidence" value="ECO:0007669"/>
    <property type="project" value="UniProtKB-SubCell"/>
</dbReference>
<dbReference type="NCBIfam" id="TIGR00556">
    <property type="entry name" value="pantethn_trn"/>
    <property type="match status" value="1"/>
</dbReference>
<dbReference type="STRING" id="34097.SAMN02745150_00835"/>
<reference evidence="11" key="1">
    <citation type="submission" date="2016-10" db="EMBL/GenBank/DDBJ databases">
        <authorList>
            <person name="Varghese N."/>
            <person name="Submissions S."/>
        </authorList>
    </citation>
    <scope>NUCLEOTIDE SEQUENCE [LARGE SCALE GENOMIC DNA]</scope>
    <source>
        <strain evidence="11">ATCC 43811</strain>
    </source>
</reference>
<dbReference type="InterPro" id="IPR004568">
    <property type="entry name" value="Ppantetheine-prot_Trfase_dom"/>
</dbReference>
<feature type="domain" description="4'-phosphopantetheinyl transferase" evidence="9">
    <location>
        <begin position="4"/>
        <end position="91"/>
    </location>
</feature>
<dbReference type="InterPro" id="IPR008278">
    <property type="entry name" value="4-PPantetheinyl_Trfase_dom"/>
</dbReference>
<dbReference type="AlphaFoldDB" id="A0A1I1E4D4"/>
<keyword evidence="5 8" id="KW-0460">Magnesium</keyword>
<keyword evidence="4 8" id="KW-0276">Fatty acid metabolism</keyword>
<dbReference type="GO" id="GO:0006633">
    <property type="term" value="P:fatty acid biosynthetic process"/>
    <property type="evidence" value="ECO:0007669"/>
    <property type="project" value="UniProtKB-UniRule"/>
</dbReference>
<keyword evidence="6 8" id="KW-0443">Lipid metabolism</keyword>
<dbReference type="Gene3D" id="3.90.470.20">
    <property type="entry name" value="4'-phosphopantetheinyl transferase domain"/>
    <property type="match status" value="1"/>
</dbReference>
<dbReference type="InterPro" id="IPR037143">
    <property type="entry name" value="4-PPantetheinyl_Trfase_dom_sf"/>
</dbReference>
<dbReference type="Proteomes" id="UP000240042">
    <property type="component" value="Unassembled WGS sequence"/>
</dbReference>
<dbReference type="Pfam" id="PF01648">
    <property type="entry name" value="ACPS"/>
    <property type="match status" value="1"/>
</dbReference>
<evidence type="ECO:0000259" key="9">
    <source>
        <dbReference type="Pfam" id="PF01648"/>
    </source>
</evidence>
<gene>
    <name evidence="8" type="primary">acpS</name>
    <name evidence="10" type="ORF">SAMN02745150_00835</name>
</gene>
<accession>A0A1I1E4D4</accession>
<evidence type="ECO:0000256" key="7">
    <source>
        <dbReference type="ARBA" id="ARBA00023160"/>
    </source>
</evidence>
<dbReference type="RefSeq" id="WP_159428172.1">
    <property type="nucleotide sequence ID" value="NZ_FOKY01000005.1"/>
</dbReference>
<keyword evidence="7 8" id="KW-0275">Fatty acid biosynthesis</keyword>
<dbReference type="NCBIfam" id="TIGR00516">
    <property type="entry name" value="acpS"/>
    <property type="match status" value="1"/>
</dbReference>
<dbReference type="HAMAP" id="MF_00101">
    <property type="entry name" value="AcpS"/>
    <property type="match status" value="1"/>
</dbReference>
<comment type="catalytic activity">
    <reaction evidence="8">
        <text>apo-[ACP] + CoA = holo-[ACP] + adenosine 3',5'-bisphosphate + H(+)</text>
        <dbReference type="Rhea" id="RHEA:12068"/>
        <dbReference type="Rhea" id="RHEA-COMP:9685"/>
        <dbReference type="Rhea" id="RHEA-COMP:9690"/>
        <dbReference type="ChEBI" id="CHEBI:15378"/>
        <dbReference type="ChEBI" id="CHEBI:29999"/>
        <dbReference type="ChEBI" id="CHEBI:57287"/>
        <dbReference type="ChEBI" id="CHEBI:58343"/>
        <dbReference type="ChEBI" id="CHEBI:64479"/>
        <dbReference type="EC" id="2.7.8.7"/>
    </reaction>
</comment>
<protein>
    <recommendedName>
        <fullName evidence="8">Holo-[acyl-carrier-protein] synthase</fullName>
        <shortName evidence="8">Holo-ACP synthase</shortName>
        <ecNumber evidence="8">2.7.8.7</ecNumber>
    </recommendedName>
    <alternativeName>
        <fullName evidence="8">4'-phosphopantetheinyl transferase AcpS</fullName>
    </alternativeName>
</protein>
<sequence>MIIGIGTDIVDVARIKKLFSSHSRQKLLRIFTQEELDYSFQSKNVWERLAVRFCVKEATYKALRSGVLRLNEIEVTHDTSGKPNVQLHGVTHEFWCNLGMPDIFISFAHTREYASAVIVLEKI</sequence>
<evidence type="ECO:0000256" key="1">
    <source>
        <dbReference type="ARBA" id="ARBA00022516"/>
    </source>
</evidence>
<name>A0A1I1E4D4_BREAD</name>
<keyword evidence="1 8" id="KW-0444">Lipid biosynthesis</keyword>
<evidence type="ECO:0000256" key="5">
    <source>
        <dbReference type="ARBA" id="ARBA00022842"/>
    </source>
</evidence>
<evidence type="ECO:0000256" key="6">
    <source>
        <dbReference type="ARBA" id="ARBA00023098"/>
    </source>
</evidence>
<keyword evidence="2 8" id="KW-0808">Transferase</keyword>
<comment type="cofactor">
    <cofactor evidence="8">
        <name>Mg(2+)</name>
        <dbReference type="ChEBI" id="CHEBI:18420"/>
    </cofactor>
</comment>
<comment type="function">
    <text evidence="8">Transfers the 4'-phosphopantetheine moiety from coenzyme A to a Ser of acyl-carrier-protein.</text>
</comment>
<proteinExistence type="inferred from homology"/>
<evidence type="ECO:0000256" key="4">
    <source>
        <dbReference type="ARBA" id="ARBA00022832"/>
    </source>
</evidence>
<dbReference type="GO" id="GO:0000287">
    <property type="term" value="F:magnesium ion binding"/>
    <property type="evidence" value="ECO:0007669"/>
    <property type="project" value="UniProtKB-UniRule"/>
</dbReference>
<feature type="binding site" evidence="8">
    <location>
        <position position="8"/>
    </location>
    <ligand>
        <name>Mg(2+)</name>
        <dbReference type="ChEBI" id="CHEBI:18420"/>
    </ligand>
</feature>
<comment type="similarity">
    <text evidence="8">Belongs to the P-Pant transferase superfamily. AcpS family.</text>
</comment>
<evidence type="ECO:0000256" key="2">
    <source>
        <dbReference type="ARBA" id="ARBA00022679"/>
    </source>
</evidence>
<dbReference type="EC" id="2.7.8.7" evidence="8"/>
<comment type="subcellular location">
    <subcellularLocation>
        <location evidence="8">Cytoplasm</location>
    </subcellularLocation>
</comment>
<keyword evidence="11" id="KW-1185">Reference proteome</keyword>
<keyword evidence="3 8" id="KW-0479">Metal-binding</keyword>
<dbReference type="InterPro" id="IPR002582">
    <property type="entry name" value="ACPS"/>
</dbReference>
<evidence type="ECO:0000313" key="11">
    <source>
        <dbReference type="Proteomes" id="UP000240042"/>
    </source>
</evidence>
<dbReference type="SUPFAM" id="SSF56214">
    <property type="entry name" value="4'-phosphopantetheinyl transferase"/>
    <property type="match status" value="1"/>
</dbReference>
<organism evidence="10 11">
    <name type="scientific">Brevinema andersonii</name>
    <dbReference type="NCBI Taxonomy" id="34097"/>
    <lineage>
        <taxon>Bacteria</taxon>
        <taxon>Pseudomonadati</taxon>
        <taxon>Spirochaetota</taxon>
        <taxon>Spirochaetia</taxon>
        <taxon>Brevinematales</taxon>
        <taxon>Brevinemataceae</taxon>
        <taxon>Brevinema</taxon>
    </lineage>
</organism>
<evidence type="ECO:0000313" key="10">
    <source>
        <dbReference type="EMBL" id="SFB79723.1"/>
    </source>
</evidence>
<dbReference type="GO" id="GO:0008897">
    <property type="term" value="F:holo-[acyl-carrier-protein] synthase activity"/>
    <property type="evidence" value="ECO:0007669"/>
    <property type="project" value="UniProtKB-UniRule"/>
</dbReference>
<evidence type="ECO:0000256" key="3">
    <source>
        <dbReference type="ARBA" id="ARBA00022723"/>
    </source>
</evidence>
<dbReference type="OrthoDB" id="517356at2"/>
<feature type="binding site" evidence="8">
    <location>
        <position position="57"/>
    </location>
    <ligand>
        <name>Mg(2+)</name>
        <dbReference type="ChEBI" id="CHEBI:18420"/>
    </ligand>
</feature>
<evidence type="ECO:0000256" key="8">
    <source>
        <dbReference type="HAMAP-Rule" id="MF_00101"/>
    </source>
</evidence>
<dbReference type="EMBL" id="FOKY01000005">
    <property type="protein sequence ID" value="SFB79723.1"/>
    <property type="molecule type" value="Genomic_DNA"/>
</dbReference>
<keyword evidence="8" id="KW-0963">Cytoplasm</keyword>